<evidence type="ECO:0000256" key="1">
    <source>
        <dbReference type="ARBA" id="ARBA00022679"/>
    </source>
</evidence>
<keyword evidence="3" id="KW-0414">Isoprene biosynthesis</keyword>
<comment type="function">
    <text evidence="3">Catalyzes the formation of 4-diphosphocytidyl-2-C-methyl-D-erythritol from CTP and 2-C-methyl-D-erythritol 4-phosphate (MEP).</text>
</comment>
<dbReference type="GO" id="GO:0050518">
    <property type="term" value="F:2-C-methyl-D-erythritol 4-phosphate cytidylyltransferase activity"/>
    <property type="evidence" value="ECO:0007669"/>
    <property type="project" value="UniProtKB-UniRule"/>
</dbReference>
<keyword evidence="1 3" id="KW-0808">Transferase</keyword>
<name>A0A9D1E0E5_9BACT</name>
<protein>
    <recommendedName>
        <fullName evidence="3">2-C-methyl-D-erythritol 4-phosphate cytidylyltransferase</fullName>
        <ecNumber evidence="3">2.7.7.60</ecNumber>
    </recommendedName>
    <alternativeName>
        <fullName evidence="3">4-diphosphocytidyl-2C-methyl-D-erythritol synthase</fullName>
    </alternativeName>
    <alternativeName>
        <fullName evidence="3">MEP cytidylyltransferase</fullName>
        <shortName evidence="3">MCT</shortName>
    </alternativeName>
</protein>
<evidence type="ECO:0000313" key="5">
    <source>
        <dbReference type="Proteomes" id="UP000886744"/>
    </source>
</evidence>
<dbReference type="EC" id="2.7.7.60" evidence="3"/>
<dbReference type="AlphaFoldDB" id="A0A9D1E0E5"/>
<dbReference type="SUPFAM" id="SSF53448">
    <property type="entry name" value="Nucleotide-diphospho-sugar transferases"/>
    <property type="match status" value="1"/>
</dbReference>
<dbReference type="CDD" id="cd02516">
    <property type="entry name" value="CDP-ME_synthetase"/>
    <property type="match status" value="1"/>
</dbReference>
<dbReference type="Gene3D" id="3.90.550.10">
    <property type="entry name" value="Spore Coat Polysaccharide Biosynthesis Protein SpsA, Chain A"/>
    <property type="match status" value="1"/>
</dbReference>
<evidence type="ECO:0000313" key="4">
    <source>
        <dbReference type="EMBL" id="HIR62321.1"/>
    </source>
</evidence>
<comment type="catalytic activity">
    <reaction evidence="3">
        <text>2-C-methyl-D-erythritol 4-phosphate + CTP + H(+) = 4-CDP-2-C-methyl-D-erythritol + diphosphate</text>
        <dbReference type="Rhea" id="RHEA:13429"/>
        <dbReference type="ChEBI" id="CHEBI:15378"/>
        <dbReference type="ChEBI" id="CHEBI:33019"/>
        <dbReference type="ChEBI" id="CHEBI:37563"/>
        <dbReference type="ChEBI" id="CHEBI:57823"/>
        <dbReference type="ChEBI" id="CHEBI:58262"/>
        <dbReference type="EC" id="2.7.7.60"/>
    </reaction>
</comment>
<dbReference type="InterPro" id="IPR034683">
    <property type="entry name" value="IspD/TarI"/>
</dbReference>
<dbReference type="Proteomes" id="UP000886744">
    <property type="component" value="Unassembled WGS sequence"/>
</dbReference>
<reference evidence="4" key="1">
    <citation type="submission" date="2020-10" db="EMBL/GenBank/DDBJ databases">
        <authorList>
            <person name="Gilroy R."/>
        </authorList>
    </citation>
    <scope>NUCLEOTIDE SEQUENCE</scope>
    <source>
        <strain evidence="4">ChiHjej13B12-12457</strain>
    </source>
</reference>
<evidence type="ECO:0000256" key="3">
    <source>
        <dbReference type="HAMAP-Rule" id="MF_00108"/>
    </source>
</evidence>
<dbReference type="InterPro" id="IPR029044">
    <property type="entry name" value="Nucleotide-diphossugar_trans"/>
</dbReference>
<dbReference type="PANTHER" id="PTHR32125">
    <property type="entry name" value="2-C-METHYL-D-ERYTHRITOL 4-PHOSPHATE CYTIDYLYLTRANSFERASE, CHLOROPLASTIC"/>
    <property type="match status" value="1"/>
</dbReference>
<feature type="site" description="Transition state stabilizer" evidence="3">
    <location>
        <position position="23"/>
    </location>
</feature>
<dbReference type="PANTHER" id="PTHR32125:SF4">
    <property type="entry name" value="2-C-METHYL-D-ERYTHRITOL 4-PHOSPHATE CYTIDYLYLTRANSFERASE, CHLOROPLASTIC"/>
    <property type="match status" value="1"/>
</dbReference>
<organism evidence="4 5">
    <name type="scientific">Candidatus Coprenecus avistercoris</name>
    <dbReference type="NCBI Taxonomy" id="2840730"/>
    <lineage>
        <taxon>Bacteria</taxon>
        <taxon>Pseudomonadati</taxon>
        <taxon>Bacteroidota</taxon>
        <taxon>Bacteroidia</taxon>
        <taxon>Bacteroidales</taxon>
        <taxon>Rikenellaceae</taxon>
        <taxon>Rikenellaceae incertae sedis</taxon>
        <taxon>Candidatus Coprenecus</taxon>
    </lineage>
</organism>
<comment type="similarity">
    <text evidence="3">Belongs to the IspD/TarI cytidylyltransferase family. IspD subfamily.</text>
</comment>
<reference evidence="4" key="2">
    <citation type="journal article" date="2021" name="PeerJ">
        <title>Extensive microbial diversity within the chicken gut microbiome revealed by metagenomics and culture.</title>
        <authorList>
            <person name="Gilroy R."/>
            <person name="Ravi A."/>
            <person name="Getino M."/>
            <person name="Pursley I."/>
            <person name="Horton D.L."/>
            <person name="Alikhan N.F."/>
            <person name="Baker D."/>
            <person name="Gharbi K."/>
            <person name="Hall N."/>
            <person name="Watson M."/>
            <person name="Adriaenssens E.M."/>
            <person name="Foster-Nyarko E."/>
            <person name="Jarju S."/>
            <person name="Secka A."/>
            <person name="Antonio M."/>
            <person name="Oren A."/>
            <person name="Chaudhuri R.R."/>
            <person name="La Ragione R."/>
            <person name="Hildebrand F."/>
            <person name="Pallen M.J."/>
        </authorList>
    </citation>
    <scope>NUCLEOTIDE SEQUENCE</scope>
    <source>
        <strain evidence="4">ChiHjej13B12-12457</strain>
    </source>
</reference>
<feature type="site" description="Positions MEP for the nucleophilic attack" evidence="3">
    <location>
        <position position="153"/>
    </location>
</feature>
<dbReference type="HAMAP" id="MF_00108">
    <property type="entry name" value="IspD"/>
    <property type="match status" value="1"/>
</dbReference>
<evidence type="ECO:0000256" key="2">
    <source>
        <dbReference type="ARBA" id="ARBA00022695"/>
    </source>
</evidence>
<feature type="site" description="Transition state stabilizer" evidence="3">
    <location>
        <position position="16"/>
    </location>
</feature>
<dbReference type="InterPro" id="IPR001228">
    <property type="entry name" value="IspD"/>
</dbReference>
<dbReference type="Pfam" id="PF01128">
    <property type="entry name" value="IspD"/>
    <property type="match status" value="1"/>
</dbReference>
<dbReference type="NCBIfam" id="TIGR00453">
    <property type="entry name" value="ispD"/>
    <property type="match status" value="1"/>
</dbReference>
<keyword evidence="2 3" id="KW-0548">Nucleotidyltransferase</keyword>
<dbReference type="FunFam" id="3.90.550.10:FF:000003">
    <property type="entry name" value="2-C-methyl-D-erythritol 4-phosphate cytidylyltransferase"/>
    <property type="match status" value="1"/>
</dbReference>
<gene>
    <name evidence="3 4" type="primary">ispD</name>
    <name evidence="4" type="ORF">IAC94_02205</name>
</gene>
<accession>A0A9D1E0E5</accession>
<dbReference type="InterPro" id="IPR050088">
    <property type="entry name" value="IspD/TarI_cytidylyltransf_bact"/>
</dbReference>
<sequence length="227" mass="25167">MRERYVIIPAGGTGSRMGSELPKQMLDLCGKPVLRRTVELFLDQPFEVRVIVSINDSIKDMWMEYCRKNNFVFPSVLITGGITRFHSVRKAMKYLPDGALAAVHDGVRPLLRKEDVAALFEEAEQYPAVVPVIPVADSMRRTGEDGASDIVDRSAFRLVQTPQIFHTEILKKAYAAAYSPEFTDDASVVEKSGVPLHFCTGSRLNLKLTTPEDLDLARAVVGSGILK</sequence>
<comment type="caution">
    <text evidence="4">The sequence shown here is derived from an EMBL/GenBank/DDBJ whole genome shotgun (WGS) entry which is preliminary data.</text>
</comment>
<dbReference type="EMBL" id="DVHI01000030">
    <property type="protein sequence ID" value="HIR62321.1"/>
    <property type="molecule type" value="Genomic_DNA"/>
</dbReference>
<dbReference type="GO" id="GO:0019288">
    <property type="term" value="P:isopentenyl diphosphate biosynthetic process, methylerythritol 4-phosphate pathway"/>
    <property type="evidence" value="ECO:0007669"/>
    <property type="project" value="UniProtKB-UniRule"/>
</dbReference>
<comment type="pathway">
    <text evidence="3">Isoprenoid biosynthesis; isopentenyl diphosphate biosynthesis via DXP pathway; isopentenyl diphosphate from 1-deoxy-D-xylulose 5-phosphate: step 2/6.</text>
</comment>
<feature type="site" description="Positions MEP for the nucleophilic attack" evidence="3">
    <location>
        <position position="207"/>
    </location>
</feature>
<proteinExistence type="inferred from homology"/>